<keyword evidence="1" id="KW-0732">Signal</keyword>
<dbReference type="RefSeq" id="WP_271866507.1">
    <property type="nucleotide sequence ID" value="NZ_JAQMFO010000014.1"/>
</dbReference>
<evidence type="ECO:0000313" key="2">
    <source>
        <dbReference type="EMBL" id="MDB6372591.1"/>
    </source>
</evidence>
<dbReference type="Proteomes" id="UP001212996">
    <property type="component" value="Unassembled WGS sequence"/>
</dbReference>
<accession>A0AAW6BJ31</accession>
<feature type="chain" id="PRO_5043924751" description="Lipoprotein" evidence="1">
    <location>
        <begin position="24"/>
        <end position="215"/>
    </location>
</feature>
<name>A0AAW6BJ31_9GAMM</name>
<evidence type="ECO:0008006" key="4">
    <source>
        <dbReference type="Google" id="ProtNLM"/>
    </source>
</evidence>
<comment type="caution">
    <text evidence="2">The sequence shown here is derived from an EMBL/GenBank/DDBJ whole genome shotgun (WGS) entry which is preliminary data.</text>
</comment>
<dbReference type="AlphaFoldDB" id="A0AAW6BJ31"/>
<protein>
    <recommendedName>
        <fullName evidence="4">Lipoprotein</fullName>
    </recommendedName>
</protein>
<feature type="signal peptide" evidence="1">
    <location>
        <begin position="1"/>
        <end position="23"/>
    </location>
</feature>
<reference evidence="2" key="1">
    <citation type="submission" date="2023-01" db="EMBL/GenBank/DDBJ databases">
        <title>Genome sequencing of Photorhabdus bodei 09-20.</title>
        <authorList>
            <person name="Kalindamar S."/>
            <person name="Kumru S."/>
        </authorList>
    </citation>
    <scope>NUCLEOTIDE SEQUENCE</scope>
    <source>
        <strain evidence="2">09-20</strain>
    </source>
</reference>
<dbReference type="PROSITE" id="PS51257">
    <property type="entry name" value="PROKAR_LIPOPROTEIN"/>
    <property type="match status" value="1"/>
</dbReference>
<gene>
    <name evidence="2" type="ORF">PH362_11705</name>
</gene>
<organism evidence="2 3">
    <name type="scientific">Photorhabdus bodei</name>
    <dbReference type="NCBI Taxonomy" id="2029681"/>
    <lineage>
        <taxon>Bacteria</taxon>
        <taxon>Pseudomonadati</taxon>
        <taxon>Pseudomonadota</taxon>
        <taxon>Gammaproteobacteria</taxon>
        <taxon>Enterobacterales</taxon>
        <taxon>Morganellaceae</taxon>
        <taxon>Photorhabdus</taxon>
    </lineage>
</organism>
<proteinExistence type="predicted"/>
<evidence type="ECO:0000313" key="3">
    <source>
        <dbReference type="Proteomes" id="UP001212996"/>
    </source>
</evidence>
<dbReference type="EMBL" id="JAQMFO010000014">
    <property type="protein sequence ID" value="MDB6372591.1"/>
    <property type="molecule type" value="Genomic_DNA"/>
</dbReference>
<sequence length="215" mass="24617">MNLNKKVFFISPFLLAMSSFSMACMQDMAEIRNQVKNAITANGLANTKVMSLYENCVLRIEVNTDYKFTLESNKTVNSDNEIGKSMYWYRGMYIDEYQGFDRNRNEKIPCVQDNSFCGIAPKFTYSKSYLSNDKPGVVIEFKTEKDGWLFNEFTTEHKCEYKGEAGTLSYGLGKKGSKCKAPPQYNTGVEFNKWLSTNEIQAQVAYVLLSKKLKK</sequence>
<evidence type="ECO:0000256" key="1">
    <source>
        <dbReference type="SAM" id="SignalP"/>
    </source>
</evidence>